<protein>
    <recommendedName>
        <fullName evidence="4">CST complex subunit CTC1</fullName>
    </recommendedName>
</protein>
<dbReference type="GO" id="GO:0010833">
    <property type="term" value="P:telomere maintenance via telomere lengthening"/>
    <property type="evidence" value="ECO:0007669"/>
    <property type="project" value="TreeGrafter"/>
</dbReference>
<reference evidence="10" key="2">
    <citation type="submission" date="2025-08" db="UniProtKB">
        <authorList>
            <consortium name="Ensembl"/>
        </authorList>
    </citation>
    <scope>IDENTIFICATION</scope>
</reference>
<dbReference type="InterPro" id="IPR042617">
    <property type="entry name" value="CTC1-like"/>
</dbReference>
<reference evidence="10" key="3">
    <citation type="submission" date="2025-09" db="UniProtKB">
        <authorList>
            <consortium name="Ensembl"/>
        </authorList>
    </citation>
    <scope>IDENTIFICATION</scope>
</reference>
<comment type="similarity">
    <text evidence="3">Belongs to the CTC1 family.</text>
</comment>
<evidence type="ECO:0000256" key="8">
    <source>
        <dbReference type="ARBA" id="ARBA00023242"/>
    </source>
</evidence>
<keyword evidence="5" id="KW-0158">Chromosome</keyword>
<dbReference type="AlphaFoldDB" id="A0A3P8V5M4"/>
<evidence type="ECO:0000313" key="11">
    <source>
        <dbReference type="Proteomes" id="UP000265120"/>
    </source>
</evidence>
<dbReference type="GO" id="GO:0042162">
    <property type="term" value="F:telomeric DNA binding"/>
    <property type="evidence" value="ECO:0007669"/>
    <property type="project" value="TreeGrafter"/>
</dbReference>
<dbReference type="OMA" id="THTDYTH"/>
<keyword evidence="11" id="KW-1185">Reference proteome</keyword>
<dbReference type="GO" id="GO:1990879">
    <property type="term" value="C:CST complex"/>
    <property type="evidence" value="ECO:0007669"/>
    <property type="project" value="TreeGrafter"/>
</dbReference>
<dbReference type="GO" id="GO:0003697">
    <property type="term" value="F:single-stranded DNA binding"/>
    <property type="evidence" value="ECO:0007669"/>
    <property type="project" value="InterPro"/>
</dbReference>
<dbReference type="PANTHER" id="PTHR14865:SF2">
    <property type="entry name" value="CST COMPLEX SUBUNIT CTC1"/>
    <property type="match status" value="1"/>
</dbReference>
<dbReference type="GO" id="GO:0045740">
    <property type="term" value="P:positive regulation of DNA replication"/>
    <property type="evidence" value="ECO:0007669"/>
    <property type="project" value="TreeGrafter"/>
</dbReference>
<keyword evidence="6" id="KW-0779">Telomere</keyword>
<evidence type="ECO:0000256" key="2">
    <source>
        <dbReference type="ARBA" id="ARBA00004574"/>
    </source>
</evidence>
<dbReference type="GeneTree" id="ENSGT00390000011553"/>
<evidence type="ECO:0000256" key="5">
    <source>
        <dbReference type="ARBA" id="ARBA00022454"/>
    </source>
</evidence>
<accession>A0A3P8V5M4</accession>
<evidence type="ECO:0000313" key="10">
    <source>
        <dbReference type="Ensembl" id="ENSCSEP00000009399.1"/>
    </source>
</evidence>
<evidence type="ECO:0000256" key="9">
    <source>
        <dbReference type="SAM" id="MobiDB-lite"/>
    </source>
</evidence>
<keyword evidence="8" id="KW-0539">Nucleus</keyword>
<keyword evidence="7" id="KW-0238">DNA-binding</keyword>
<evidence type="ECO:0000256" key="4">
    <source>
        <dbReference type="ARBA" id="ARBA00016175"/>
    </source>
</evidence>
<evidence type="ECO:0000256" key="3">
    <source>
        <dbReference type="ARBA" id="ARBA00006332"/>
    </source>
</evidence>
<comment type="subcellular location">
    <subcellularLocation>
        <location evidence="2">Chromosome</location>
        <location evidence="2">Telomere</location>
    </subcellularLocation>
    <subcellularLocation>
        <location evidence="1">Nucleus</location>
    </subcellularLocation>
</comment>
<name>A0A3P8V5M4_CYNSE</name>
<feature type="region of interest" description="Disordered" evidence="9">
    <location>
        <begin position="647"/>
        <end position="666"/>
    </location>
</feature>
<dbReference type="Proteomes" id="UP000265120">
    <property type="component" value="Chromosome 1"/>
</dbReference>
<dbReference type="Ensembl" id="ENSCSET00000009511.1">
    <property type="protein sequence ID" value="ENSCSEP00000009399.1"/>
    <property type="gene ID" value="ENSCSEG00000006034.1"/>
</dbReference>
<feature type="compositionally biased region" description="Basic residues" evidence="9">
    <location>
        <begin position="649"/>
        <end position="659"/>
    </location>
</feature>
<sequence>MKPSSDAVSVKQVTNVLWQYLVGFSFVCVLRSRNVQHRFPLQEASWLKDVHNFVIGQVCPLLGVPGSSVDNNTLTGALVSISELVSHQQLACVSCLYWNTNEQRAWAKEAELSMPGSKALPRVNLLLVGCLTEGRGGEWRLTDSSGSVRCEFLSPSPNWLSRIVFLPHWNYIPPDASGQEETPGCLEVVASPVLLFPEQRSVVSAEEEAELRPIRVREAAGLLAKGQRLSLWGQVSSVSPLLDIGGTTFFCFTLSEETHAQQIKDELLWWSQCVGVGQSVCVTSLRVCDLRSWRGKNILCVTEKSQIHTNYSPPHTHTELQMDTPTQCDPNPEEVEPERELIQSGGMVTEVVNEGAGLYVIDRTVGLCLAYLPSLRRKLRAGDILHNVHFLYRPCPDFPPSMLCTCLRSSVRVTSFSRVGCTPSDSKCPGDKVLPRLLLEKNMTVSEYLWACHLSSRLVPSMVKNQCVCVLSCKLMDLLWGQRHGQGHRDIYSEMLDQPHSCFLSQYRVHHAVLQYVSVAELVHSLKSHCWSSVCLSSLLPPDGAGLMEPELNARLAWLYSTKSSDSEDKCETEQTHRQRPLLLVGMLELPSHSSKHRHTLQLRDGTAAVACVLTESSEEAEGGCLVCVHHFTMIYIKIGGAEGGCGSKTRHRGGKGKGKATEEEHRTRTRKSCTCVSVVLRVEQKEGVARRPATEGPSEQEVGLVLQFTIRAAVIGPVVSWDQDPKNRAMLENESDVSIYAYVQVVLVFSGVSTRWFPLLHSGCFYRLVAANNKVRTLIVQIQVQLTVMRLTCGFKASLLVLKVNSLVAPSMDQPQLSHGVHTQLSTHSHTLLSPSGVRLTVCDQSGRSLQVYLGLSHTPYPHGLLPGNTLLLSMFQRKLFFFPLILFSFSKLSIRSVLAPPPPVMHLCAWALCRDQKVPVARVKGHVVCVLFLELRWSCSLCGSLYRQVGSWNHLLTVLCVLIRLVIDDGTGEAHVWFSGVLVRSLLQLAENQWEGLQRALRVRGQVRVYARGRSLVCDDDTEDTVVHFLLCVCSKDAVCRPLSLTCRKYTDQKVKRFTRGDRDFMTRMTTPIQLTCLHLDADSELT</sequence>
<dbReference type="STRING" id="244447.ENSCSEP00000009399"/>
<dbReference type="FunCoup" id="A0A3P8V5M4">
    <property type="interactions" value="565"/>
</dbReference>
<dbReference type="InParanoid" id="A0A3P8V5M4"/>
<reference evidence="10 11" key="1">
    <citation type="journal article" date="2014" name="Nat. Genet.">
        <title>Whole-genome sequence of a flatfish provides insights into ZW sex chromosome evolution and adaptation to a benthic lifestyle.</title>
        <authorList>
            <person name="Chen S."/>
            <person name="Zhang G."/>
            <person name="Shao C."/>
            <person name="Huang Q."/>
            <person name="Liu G."/>
            <person name="Zhang P."/>
            <person name="Song W."/>
            <person name="An N."/>
            <person name="Chalopin D."/>
            <person name="Volff J.N."/>
            <person name="Hong Y."/>
            <person name="Li Q."/>
            <person name="Sha Z."/>
            <person name="Zhou H."/>
            <person name="Xie M."/>
            <person name="Yu Q."/>
            <person name="Liu Y."/>
            <person name="Xiang H."/>
            <person name="Wang N."/>
            <person name="Wu K."/>
            <person name="Yang C."/>
            <person name="Zhou Q."/>
            <person name="Liao X."/>
            <person name="Yang L."/>
            <person name="Hu Q."/>
            <person name="Zhang J."/>
            <person name="Meng L."/>
            <person name="Jin L."/>
            <person name="Tian Y."/>
            <person name="Lian J."/>
            <person name="Yang J."/>
            <person name="Miao G."/>
            <person name="Liu S."/>
            <person name="Liang Z."/>
            <person name="Yan F."/>
            <person name="Li Y."/>
            <person name="Sun B."/>
            <person name="Zhang H."/>
            <person name="Zhang J."/>
            <person name="Zhu Y."/>
            <person name="Du M."/>
            <person name="Zhao Y."/>
            <person name="Schartl M."/>
            <person name="Tang Q."/>
            <person name="Wang J."/>
        </authorList>
    </citation>
    <scope>NUCLEOTIDE SEQUENCE</scope>
</reference>
<dbReference type="PANTHER" id="PTHR14865">
    <property type="entry name" value="CST COMPLEX SUBUNIT CTC1"/>
    <property type="match status" value="1"/>
</dbReference>
<evidence type="ECO:0000256" key="7">
    <source>
        <dbReference type="ARBA" id="ARBA00023125"/>
    </source>
</evidence>
<dbReference type="InterPro" id="IPR029156">
    <property type="entry name" value="CTC1"/>
</dbReference>
<proteinExistence type="inferred from homology"/>
<organism evidence="10 11">
    <name type="scientific">Cynoglossus semilaevis</name>
    <name type="common">Tongue sole</name>
    <dbReference type="NCBI Taxonomy" id="244447"/>
    <lineage>
        <taxon>Eukaryota</taxon>
        <taxon>Metazoa</taxon>
        <taxon>Chordata</taxon>
        <taxon>Craniata</taxon>
        <taxon>Vertebrata</taxon>
        <taxon>Euteleostomi</taxon>
        <taxon>Actinopterygii</taxon>
        <taxon>Neopterygii</taxon>
        <taxon>Teleostei</taxon>
        <taxon>Neoteleostei</taxon>
        <taxon>Acanthomorphata</taxon>
        <taxon>Carangaria</taxon>
        <taxon>Pleuronectiformes</taxon>
        <taxon>Pleuronectoidei</taxon>
        <taxon>Cynoglossidae</taxon>
        <taxon>Cynoglossinae</taxon>
        <taxon>Cynoglossus</taxon>
    </lineage>
</organism>
<evidence type="ECO:0000256" key="6">
    <source>
        <dbReference type="ARBA" id="ARBA00022895"/>
    </source>
</evidence>
<dbReference type="Pfam" id="PF15489">
    <property type="entry name" value="CTC1"/>
    <property type="match status" value="2"/>
</dbReference>
<evidence type="ECO:0000256" key="1">
    <source>
        <dbReference type="ARBA" id="ARBA00004123"/>
    </source>
</evidence>